<proteinExistence type="predicted"/>
<reference evidence="1" key="1">
    <citation type="submission" date="2006-01" db="EMBL/GenBank/DDBJ databases">
        <authorList>
            <person name="Lindblad-Toh K."/>
            <person name="Mauceli E."/>
            <person name="Grabherr M."/>
            <person name="Chang J.L."/>
            <person name="Lander E.S."/>
        </authorList>
    </citation>
    <scope>NUCLEOTIDE SEQUENCE [LARGE SCALE GENOMIC DNA]</scope>
</reference>
<dbReference type="Ensembl" id="ENSGACT00000013133.1">
    <property type="protein sequence ID" value="ENSGACP00000013108.1"/>
    <property type="gene ID" value="ENSGACG00000009928.1"/>
</dbReference>
<name>G3P685_GASAC</name>
<reference evidence="1" key="2">
    <citation type="submission" date="2024-04" db="UniProtKB">
        <authorList>
            <consortium name="Ensembl"/>
        </authorList>
    </citation>
    <scope>IDENTIFICATION</scope>
</reference>
<protein>
    <submittedName>
        <fullName evidence="1">Uncharacterized protein</fullName>
    </submittedName>
</protein>
<evidence type="ECO:0000313" key="1">
    <source>
        <dbReference type="Ensembl" id="ENSGACP00000013108.1"/>
    </source>
</evidence>
<sequence length="79" mass="8873">DVCRKRPLLLLLIFTGKSWDHGCRVKTDRCDSDWKDRHRLTPPPHSLPPQKQILFQVSAGKVRVCVGVCGCVWGGVCVC</sequence>
<organism evidence="1">
    <name type="scientific">Gasterosteus aculeatus</name>
    <name type="common">Three-spined stickleback</name>
    <dbReference type="NCBI Taxonomy" id="69293"/>
    <lineage>
        <taxon>Eukaryota</taxon>
        <taxon>Metazoa</taxon>
        <taxon>Chordata</taxon>
        <taxon>Craniata</taxon>
        <taxon>Vertebrata</taxon>
        <taxon>Euteleostomi</taxon>
        <taxon>Actinopterygii</taxon>
        <taxon>Neopterygii</taxon>
        <taxon>Teleostei</taxon>
        <taxon>Neoteleostei</taxon>
        <taxon>Acanthomorphata</taxon>
        <taxon>Eupercaria</taxon>
        <taxon>Perciformes</taxon>
        <taxon>Cottioidei</taxon>
        <taxon>Gasterosteales</taxon>
        <taxon>Gasterosteidae</taxon>
        <taxon>Gasterosteus</taxon>
    </lineage>
</organism>
<dbReference type="Bgee" id="ENSGACG00000009928">
    <property type="expression patterns" value="Expressed in intestinal epithelial cell and 13 other cell types or tissues"/>
</dbReference>
<dbReference type="AlphaFoldDB" id="G3P685"/>
<accession>G3P685</accession>
<dbReference type="InParanoid" id="G3P685"/>